<dbReference type="EMBL" id="BPLR01017322">
    <property type="protein sequence ID" value="GIY90476.1"/>
    <property type="molecule type" value="Genomic_DNA"/>
</dbReference>
<evidence type="ECO:0000313" key="2">
    <source>
        <dbReference type="Proteomes" id="UP001054945"/>
    </source>
</evidence>
<reference evidence="1 2" key="1">
    <citation type="submission" date="2021-06" db="EMBL/GenBank/DDBJ databases">
        <title>Caerostris extrusa draft genome.</title>
        <authorList>
            <person name="Kono N."/>
            <person name="Arakawa K."/>
        </authorList>
    </citation>
    <scope>NUCLEOTIDE SEQUENCE [LARGE SCALE GENOMIC DNA]</scope>
</reference>
<gene>
    <name evidence="1" type="ORF">CEXT_428271</name>
</gene>
<comment type="caution">
    <text evidence="1">The sequence shown here is derived from an EMBL/GenBank/DDBJ whole genome shotgun (WGS) entry which is preliminary data.</text>
</comment>
<name>A0AAV4X6I4_CAEEX</name>
<dbReference type="Proteomes" id="UP001054945">
    <property type="component" value="Unassembled WGS sequence"/>
</dbReference>
<accession>A0AAV4X6I4</accession>
<evidence type="ECO:0000313" key="1">
    <source>
        <dbReference type="EMBL" id="GIY90476.1"/>
    </source>
</evidence>
<keyword evidence="2" id="KW-1185">Reference proteome</keyword>
<protein>
    <submittedName>
        <fullName evidence="1">Uncharacterized protein</fullName>
    </submittedName>
</protein>
<sequence>MISDIEDQRTVSLTYEGIYWWQIEQIILFREIFYHIFSAPLRSYLLPFNKQFPSRLCVILFPRLLLINSTHPSPVFHCSLQGISHRESFLEIRECCSRKKSIRDRDYMCGAICNGATTGSPTRTARASTYLAPTLFGHGNSAHLLKSRYF</sequence>
<dbReference type="AlphaFoldDB" id="A0AAV4X6I4"/>
<proteinExistence type="predicted"/>
<organism evidence="1 2">
    <name type="scientific">Caerostris extrusa</name>
    <name type="common">Bark spider</name>
    <name type="synonym">Caerostris bankana</name>
    <dbReference type="NCBI Taxonomy" id="172846"/>
    <lineage>
        <taxon>Eukaryota</taxon>
        <taxon>Metazoa</taxon>
        <taxon>Ecdysozoa</taxon>
        <taxon>Arthropoda</taxon>
        <taxon>Chelicerata</taxon>
        <taxon>Arachnida</taxon>
        <taxon>Araneae</taxon>
        <taxon>Araneomorphae</taxon>
        <taxon>Entelegynae</taxon>
        <taxon>Araneoidea</taxon>
        <taxon>Araneidae</taxon>
        <taxon>Caerostris</taxon>
    </lineage>
</organism>